<sequence>MTTIDLPKNVRYEAGDSRKDGVIIIEPCYPGFGTTIGNALRRVLISSLPGGAIVGVKIEGVAHEFTTLNNVKEDILEILLNIKKIRLKIYGDEPIKLSLEQRGEKIVKAGDFDAHGLGEITNPDQTIATITDPSGQLLIEATAKNGLGYEMVENREEHAKEIGYIEIDSIFSPIVAVGFEIENVRVGKMTNWEKLILKIRTDGTISPEDAFKKAIKIILSQFEVLDLDRRAAEEVADEQAQAEIVETEEISPDISAEVSGAEEPAKKKRGRPRKIVE</sequence>
<keyword evidence="6" id="KW-0548">Nucleotidyltransferase</keyword>
<dbReference type="InterPro" id="IPR011263">
    <property type="entry name" value="DNA-dir_RNA_pol_RpoA/D/Rpb3"/>
</dbReference>
<dbReference type="GO" id="GO:0000428">
    <property type="term" value="C:DNA-directed RNA polymerase complex"/>
    <property type="evidence" value="ECO:0007669"/>
    <property type="project" value="UniProtKB-KW"/>
</dbReference>
<evidence type="ECO:0000256" key="5">
    <source>
        <dbReference type="ARBA" id="ARBA00022679"/>
    </source>
</evidence>
<name>A0A2G9ZKE1_9BACT</name>
<dbReference type="NCBIfam" id="TIGR02027">
    <property type="entry name" value="rpoA"/>
    <property type="match status" value="1"/>
</dbReference>
<dbReference type="SUPFAM" id="SSF56553">
    <property type="entry name" value="Insert subdomain of RNA polymerase alpha subunit"/>
    <property type="match status" value="1"/>
</dbReference>
<comment type="catalytic activity">
    <reaction evidence="10">
        <text>RNA(n) + a ribonucleoside 5'-triphosphate = RNA(n+1) + diphosphate</text>
        <dbReference type="Rhea" id="RHEA:21248"/>
        <dbReference type="Rhea" id="RHEA-COMP:14527"/>
        <dbReference type="Rhea" id="RHEA-COMP:17342"/>
        <dbReference type="ChEBI" id="CHEBI:33019"/>
        <dbReference type="ChEBI" id="CHEBI:61557"/>
        <dbReference type="ChEBI" id="CHEBI:140395"/>
        <dbReference type="EC" id="2.7.7.6"/>
    </reaction>
</comment>
<dbReference type="Pfam" id="PF01193">
    <property type="entry name" value="RNA_pol_L"/>
    <property type="match status" value="1"/>
</dbReference>
<dbReference type="FunFam" id="2.170.120.12:FF:000001">
    <property type="entry name" value="DNA-directed RNA polymerase subunit alpha"/>
    <property type="match status" value="1"/>
</dbReference>
<dbReference type="Proteomes" id="UP000230729">
    <property type="component" value="Unassembled WGS sequence"/>
</dbReference>
<gene>
    <name evidence="13" type="primary">rpoA</name>
    <name evidence="13" type="ORF">COX22_03165</name>
</gene>
<dbReference type="EMBL" id="PCSD01000075">
    <property type="protein sequence ID" value="PIP33646.1"/>
    <property type="molecule type" value="Genomic_DNA"/>
</dbReference>
<dbReference type="GO" id="GO:0046983">
    <property type="term" value="F:protein dimerization activity"/>
    <property type="evidence" value="ECO:0007669"/>
    <property type="project" value="InterPro"/>
</dbReference>
<evidence type="ECO:0000313" key="14">
    <source>
        <dbReference type="Proteomes" id="UP000230729"/>
    </source>
</evidence>
<dbReference type="SUPFAM" id="SSF55257">
    <property type="entry name" value="RBP11-like subunits of RNA polymerase"/>
    <property type="match status" value="1"/>
</dbReference>
<dbReference type="InterPro" id="IPR011773">
    <property type="entry name" value="DNA-dir_RpoA"/>
</dbReference>
<feature type="domain" description="DNA-directed RNA polymerase RpoA/D/Rpb3-type" evidence="12">
    <location>
        <begin position="20"/>
        <end position="228"/>
    </location>
</feature>
<evidence type="ECO:0000256" key="2">
    <source>
        <dbReference type="ARBA" id="ARBA00012418"/>
    </source>
</evidence>
<dbReference type="GO" id="GO:0006351">
    <property type="term" value="P:DNA-templated transcription"/>
    <property type="evidence" value="ECO:0007669"/>
    <property type="project" value="InterPro"/>
</dbReference>
<dbReference type="GO" id="GO:0003899">
    <property type="term" value="F:DNA-directed RNA polymerase activity"/>
    <property type="evidence" value="ECO:0007669"/>
    <property type="project" value="UniProtKB-EC"/>
</dbReference>
<evidence type="ECO:0000256" key="10">
    <source>
        <dbReference type="ARBA" id="ARBA00048552"/>
    </source>
</evidence>
<dbReference type="AlphaFoldDB" id="A0A2G9ZKE1"/>
<protein>
    <recommendedName>
        <fullName evidence="3">DNA-directed RNA polymerase subunit alpha</fullName>
        <ecNumber evidence="2">2.7.7.6</ecNumber>
    </recommendedName>
    <alternativeName>
        <fullName evidence="9">RNA polymerase subunit alpha</fullName>
    </alternativeName>
    <alternativeName>
        <fullName evidence="8">Transcriptase subunit alpha</fullName>
    </alternativeName>
</protein>
<dbReference type="InterPro" id="IPR011262">
    <property type="entry name" value="DNA-dir_RNA_pol_insert"/>
</dbReference>
<comment type="caution">
    <text evidence="13">The sequence shown here is derived from an EMBL/GenBank/DDBJ whole genome shotgun (WGS) entry which is preliminary data.</text>
</comment>
<accession>A0A2G9ZKE1</accession>
<dbReference type="GO" id="GO:0003677">
    <property type="term" value="F:DNA binding"/>
    <property type="evidence" value="ECO:0007669"/>
    <property type="project" value="InterPro"/>
</dbReference>
<dbReference type="GO" id="GO:0005737">
    <property type="term" value="C:cytoplasm"/>
    <property type="evidence" value="ECO:0007669"/>
    <property type="project" value="UniProtKB-ARBA"/>
</dbReference>
<dbReference type="InterPro" id="IPR036603">
    <property type="entry name" value="RBP11-like"/>
</dbReference>
<evidence type="ECO:0000256" key="6">
    <source>
        <dbReference type="ARBA" id="ARBA00022695"/>
    </source>
</evidence>
<evidence type="ECO:0000256" key="9">
    <source>
        <dbReference type="ARBA" id="ARBA00033070"/>
    </source>
</evidence>
<evidence type="ECO:0000256" key="1">
    <source>
        <dbReference type="ARBA" id="ARBA00007123"/>
    </source>
</evidence>
<evidence type="ECO:0000256" key="7">
    <source>
        <dbReference type="ARBA" id="ARBA00023163"/>
    </source>
</evidence>
<feature type="compositionally biased region" description="Basic residues" evidence="11">
    <location>
        <begin position="266"/>
        <end position="277"/>
    </location>
</feature>
<keyword evidence="7" id="KW-0804">Transcription</keyword>
<evidence type="ECO:0000256" key="8">
    <source>
        <dbReference type="ARBA" id="ARBA00032524"/>
    </source>
</evidence>
<evidence type="ECO:0000313" key="13">
    <source>
        <dbReference type="EMBL" id="PIP33646.1"/>
    </source>
</evidence>
<reference evidence="13 14" key="1">
    <citation type="submission" date="2017-09" db="EMBL/GenBank/DDBJ databases">
        <title>Depth-based differentiation of microbial function through sediment-hosted aquifers and enrichment of novel symbionts in the deep terrestrial subsurface.</title>
        <authorList>
            <person name="Probst A.J."/>
            <person name="Ladd B."/>
            <person name="Jarett J.K."/>
            <person name="Geller-Mcgrath D.E."/>
            <person name="Sieber C.M."/>
            <person name="Emerson J.B."/>
            <person name="Anantharaman K."/>
            <person name="Thomas B.C."/>
            <person name="Malmstrom R."/>
            <person name="Stieglmeier M."/>
            <person name="Klingl A."/>
            <person name="Woyke T."/>
            <person name="Ryan C.M."/>
            <person name="Banfield J.F."/>
        </authorList>
    </citation>
    <scope>NUCLEOTIDE SEQUENCE [LARGE SCALE GENOMIC DNA]</scope>
    <source>
        <strain evidence="13">CG23_combo_of_CG06-09_8_20_14_all_49_15</strain>
    </source>
</reference>
<dbReference type="Gene3D" id="3.30.1360.10">
    <property type="entry name" value="RNA polymerase, RBP11-like subunit"/>
    <property type="match status" value="1"/>
</dbReference>
<comment type="similarity">
    <text evidence="1">Belongs to the RNA polymerase alpha chain family.</text>
</comment>
<keyword evidence="4 13" id="KW-0240">DNA-directed RNA polymerase</keyword>
<dbReference type="Pfam" id="PF01000">
    <property type="entry name" value="RNA_pol_A_bac"/>
    <property type="match status" value="1"/>
</dbReference>
<evidence type="ECO:0000256" key="3">
    <source>
        <dbReference type="ARBA" id="ARBA00015972"/>
    </source>
</evidence>
<organism evidence="13 14">
    <name type="scientific">Candidatus Falkowbacteria bacterium CG23_combo_of_CG06-09_8_20_14_all_49_15</name>
    <dbReference type="NCBI Taxonomy" id="1974572"/>
    <lineage>
        <taxon>Bacteria</taxon>
        <taxon>Candidatus Falkowiibacteriota</taxon>
    </lineage>
</organism>
<evidence type="ECO:0000256" key="4">
    <source>
        <dbReference type="ARBA" id="ARBA00022478"/>
    </source>
</evidence>
<dbReference type="Gene3D" id="2.170.120.12">
    <property type="entry name" value="DNA-directed RNA polymerase, insert domain"/>
    <property type="match status" value="1"/>
</dbReference>
<feature type="region of interest" description="Disordered" evidence="11">
    <location>
        <begin position="238"/>
        <end position="277"/>
    </location>
</feature>
<proteinExistence type="inferred from homology"/>
<evidence type="ECO:0000256" key="11">
    <source>
        <dbReference type="SAM" id="MobiDB-lite"/>
    </source>
</evidence>
<keyword evidence="5" id="KW-0808">Transferase</keyword>
<dbReference type="EC" id="2.7.7.6" evidence="2"/>
<dbReference type="InterPro" id="IPR036643">
    <property type="entry name" value="RNApol_insert_sf"/>
</dbReference>
<dbReference type="CDD" id="cd06928">
    <property type="entry name" value="RNAP_alpha_NTD"/>
    <property type="match status" value="1"/>
</dbReference>
<evidence type="ECO:0000259" key="12">
    <source>
        <dbReference type="SMART" id="SM00662"/>
    </source>
</evidence>
<dbReference type="SMART" id="SM00662">
    <property type="entry name" value="RPOLD"/>
    <property type="match status" value="1"/>
</dbReference>